<accession>A0A9D4EGI8</accession>
<feature type="coiled-coil region" evidence="1">
    <location>
        <begin position="201"/>
        <end position="276"/>
    </location>
</feature>
<feature type="compositionally biased region" description="Basic and acidic residues" evidence="2">
    <location>
        <begin position="14"/>
        <end position="28"/>
    </location>
</feature>
<feature type="compositionally biased region" description="Basic and acidic residues" evidence="2">
    <location>
        <begin position="517"/>
        <end position="536"/>
    </location>
</feature>
<proteinExistence type="predicted"/>
<gene>
    <name evidence="4" type="ORF">DPMN_180210</name>
</gene>
<dbReference type="Proteomes" id="UP000828390">
    <property type="component" value="Unassembled WGS sequence"/>
</dbReference>
<keyword evidence="1" id="KW-0175">Coiled coil</keyword>
<evidence type="ECO:0000259" key="3">
    <source>
        <dbReference type="Pfam" id="PF14893"/>
    </source>
</evidence>
<evidence type="ECO:0000256" key="2">
    <source>
        <dbReference type="SAM" id="MobiDB-lite"/>
    </source>
</evidence>
<organism evidence="4 5">
    <name type="scientific">Dreissena polymorpha</name>
    <name type="common">Zebra mussel</name>
    <name type="synonym">Mytilus polymorpha</name>
    <dbReference type="NCBI Taxonomy" id="45954"/>
    <lineage>
        <taxon>Eukaryota</taxon>
        <taxon>Metazoa</taxon>
        <taxon>Spiralia</taxon>
        <taxon>Lophotrochozoa</taxon>
        <taxon>Mollusca</taxon>
        <taxon>Bivalvia</taxon>
        <taxon>Autobranchia</taxon>
        <taxon>Heteroconchia</taxon>
        <taxon>Euheterodonta</taxon>
        <taxon>Imparidentia</taxon>
        <taxon>Neoheterodontei</taxon>
        <taxon>Myida</taxon>
        <taxon>Dreissenoidea</taxon>
        <taxon>Dreissenidae</taxon>
        <taxon>Dreissena</taxon>
    </lineage>
</organism>
<reference evidence="4" key="1">
    <citation type="journal article" date="2019" name="bioRxiv">
        <title>The Genome of the Zebra Mussel, Dreissena polymorpha: A Resource for Invasive Species Research.</title>
        <authorList>
            <person name="McCartney M.A."/>
            <person name="Auch B."/>
            <person name="Kono T."/>
            <person name="Mallez S."/>
            <person name="Zhang Y."/>
            <person name="Obille A."/>
            <person name="Becker A."/>
            <person name="Abrahante J.E."/>
            <person name="Garbe J."/>
            <person name="Badalamenti J.P."/>
            <person name="Herman A."/>
            <person name="Mangelson H."/>
            <person name="Liachko I."/>
            <person name="Sullivan S."/>
            <person name="Sone E.D."/>
            <person name="Koren S."/>
            <person name="Silverstein K.A.T."/>
            <person name="Beckman K.B."/>
            <person name="Gohl D.M."/>
        </authorList>
    </citation>
    <scope>NUCLEOTIDE SEQUENCE</scope>
    <source>
        <strain evidence="4">Duluth1</strain>
        <tissue evidence="4">Whole animal</tissue>
    </source>
</reference>
<name>A0A9D4EGI8_DREPO</name>
<dbReference type="InterPro" id="IPR048270">
    <property type="entry name" value="PNMA_C"/>
</dbReference>
<feature type="domain" description="Paraneoplastic antigen Ma-like C-terminal" evidence="3">
    <location>
        <begin position="339"/>
        <end position="426"/>
    </location>
</feature>
<evidence type="ECO:0000313" key="5">
    <source>
        <dbReference type="Proteomes" id="UP000828390"/>
    </source>
</evidence>
<dbReference type="EMBL" id="JAIWYP010000009">
    <property type="protein sequence ID" value="KAH3778739.1"/>
    <property type="molecule type" value="Genomic_DNA"/>
</dbReference>
<sequence length="583" mass="69728">MDSDRQLRRQRMEKHKEQQTLKEQELKSQKDIEMLNKIKERDSKIREIQKQRDELIKMRIENKTAQHSDVNDANDVKHKQLRETVGERLQHKCKEMEHERRTELDHDNDVDGAVGLTVGLKTDDYHGNDYESDMDSIDEELSWLTKKMEETFQIHADSEDRIFKEGVRCSTETLTPSECHECEHDHKSDIDEITIDEDDDEKALKAEIKAMKLQQMKLKEELHLKEKAKRFKEQELLKETRRKQKEERIRKLKRTKQELQEDIMETRSTITSLDEALEHEDIHHRHKHNRNAERRVLPNPPLMLKPSVPKFSDPTQFRGWKIEIESMIRSEIYQKDILKQCVRNEISGEPRKVLSILKATATLENILSTMESNFGDLKSGQSIMEEFYQARQNKDEDITSWGIRIEEMIQRALEKGEIQENKKDEILKTKYWKYLRNSELKNATRVFFENSLTFEELRKRVRKEEQEMTVSQERKEHTKQINTIQLDQQFRILNDLTEKLQCMQKQLDVFTQEKVARKDNRSENVTRDYKRYDNRPHCGNRRTFSRGRGYSGNRGPYRGRRPFSQDVYHRDSNSQHHLNGNQL</sequence>
<feature type="coiled-coil region" evidence="1">
    <location>
        <begin position="454"/>
        <end position="513"/>
    </location>
</feature>
<dbReference type="Pfam" id="PF14893">
    <property type="entry name" value="PNMA"/>
    <property type="match status" value="1"/>
</dbReference>
<reference evidence="4" key="2">
    <citation type="submission" date="2020-11" db="EMBL/GenBank/DDBJ databases">
        <authorList>
            <person name="McCartney M.A."/>
            <person name="Auch B."/>
            <person name="Kono T."/>
            <person name="Mallez S."/>
            <person name="Becker A."/>
            <person name="Gohl D.M."/>
            <person name="Silverstein K.A.T."/>
            <person name="Koren S."/>
            <person name="Bechman K.B."/>
            <person name="Herman A."/>
            <person name="Abrahante J.E."/>
            <person name="Garbe J."/>
        </authorList>
    </citation>
    <scope>NUCLEOTIDE SEQUENCE</scope>
    <source>
        <strain evidence="4">Duluth1</strain>
        <tissue evidence="4">Whole animal</tissue>
    </source>
</reference>
<feature type="region of interest" description="Disordered" evidence="2">
    <location>
        <begin position="517"/>
        <end position="583"/>
    </location>
</feature>
<keyword evidence="5" id="KW-1185">Reference proteome</keyword>
<evidence type="ECO:0000313" key="4">
    <source>
        <dbReference type="EMBL" id="KAH3778739.1"/>
    </source>
</evidence>
<evidence type="ECO:0000256" key="1">
    <source>
        <dbReference type="SAM" id="Coils"/>
    </source>
</evidence>
<comment type="caution">
    <text evidence="4">The sequence shown here is derived from an EMBL/GenBank/DDBJ whole genome shotgun (WGS) entry which is preliminary data.</text>
</comment>
<protein>
    <recommendedName>
        <fullName evidence="3">Paraneoplastic antigen Ma-like C-terminal domain-containing protein</fullName>
    </recommendedName>
</protein>
<feature type="region of interest" description="Disordered" evidence="2">
    <location>
        <begin position="1"/>
        <end position="28"/>
    </location>
</feature>
<dbReference type="AlphaFoldDB" id="A0A9D4EGI8"/>